<dbReference type="FunFam" id="2.40.10.10:FF:000002">
    <property type="entry name" value="Transmembrane protease serine"/>
    <property type="match status" value="1"/>
</dbReference>
<feature type="transmembrane region" description="Helical" evidence="3">
    <location>
        <begin position="140"/>
        <end position="163"/>
    </location>
</feature>
<feature type="chain" id="PRO_5033997451" description="Peptidase S1 domain-containing protein" evidence="4">
    <location>
        <begin position="26"/>
        <end position="391"/>
    </location>
</feature>
<dbReference type="PANTHER" id="PTHR24271:SF87">
    <property type="entry name" value="ARGININE ESTERASE-LIKE-RELATED"/>
    <property type="match status" value="1"/>
</dbReference>
<dbReference type="Ensembl" id="ENSAMXT00005034485.1">
    <property type="protein sequence ID" value="ENSAMXP00005031520.1"/>
    <property type="gene ID" value="ENSAMXG00005015446.1"/>
</dbReference>
<dbReference type="Proteomes" id="UP000694621">
    <property type="component" value="Unplaced"/>
</dbReference>
<sequence>MSSLFLGMKIQFTVLLALTVPCNWGMHNVTGFPGCIAHIILEPATLQTVSPGISSLLSGMEIQLTVLLFFTASGSKRKCRAFEGATRYLTFSSSLKSTHLLFSAPWHSSHCFCWLLCGRTWVTQVGVNSNIYCNSMLAILYIYFLSIKYCVFIINLASLFLLASINVGIINGTEAKPHSRPYLVSVQIEGMHNCGGFLVSDLFVMTAGHCWKNGQVMTVVIGAHNLMDDSVDRIPVKFYHIYPGYTYLFNDIMLLQLEKPVQRGTVVDWISIPKTNDDIEANTICSIAGWGRTSSDGSQSDHLMEANVRIIDSRKCKEDWGHYYSSVNMMCAGSGHGFCRGDSGGPLVCNNVAVGIVSFFEAGNCDKPIVPNVYTKISQFLPWIKEVINSV</sequence>
<dbReference type="InterPro" id="IPR001254">
    <property type="entry name" value="Trypsin_dom"/>
</dbReference>
<dbReference type="SUPFAM" id="SSF50494">
    <property type="entry name" value="Trypsin-like serine proteases"/>
    <property type="match status" value="1"/>
</dbReference>
<keyword evidence="3" id="KW-1133">Transmembrane helix</keyword>
<organism evidence="6 7">
    <name type="scientific">Astyanax mexicanus</name>
    <name type="common">Blind cave fish</name>
    <name type="synonym">Astyanax fasciatus mexicanus</name>
    <dbReference type="NCBI Taxonomy" id="7994"/>
    <lineage>
        <taxon>Eukaryota</taxon>
        <taxon>Metazoa</taxon>
        <taxon>Chordata</taxon>
        <taxon>Craniata</taxon>
        <taxon>Vertebrata</taxon>
        <taxon>Euteleostomi</taxon>
        <taxon>Actinopterygii</taxon>
        <taxon>Neopterygii</taxon>
        <taxon>Teleostei</taxon>
        <taxon>Ostariophysi</taxon>
        <taxon>Characiformes</taxon>
        <taxon>Characoidei</taxon>
        <taxon>Acestrorhamphidae</taxon>
        <taxon>Acestrorhamphinae</taxon>
        <taxon>Astyanax</taxon>
    </lineage>
</organism>
<keyword evidence="1" id="KW-1015">Disulfide bond</keyword>
<evidence type="ECO:0000313" key="6">
    <source>
        <dbReference type="Ensembl" id="ENSAMXP00005031520.1"/>
    </source>
</evidence>
<dbReference type="Gene3D" id="2.40.10.10">
    <property type="entry name" value="Trypsin-like serine proteases"/>
    <property type="match status" value="1"/>
</dbReference>
<proteinExistence type="inferred from homology"/>
<dbReference type="SMART" id="SM00020">
    <property type="entry name" value="Tryp_SPc"/>
    <property type="match status" value="1"/>
</dbReference>
<name>A0A8B9K625_ASTMX</name>
<reference evidence="6" key="1">
    <citation type="submission" date="2025-08" db="UniProtKB">
        <authorList>
            <consortium name="Ensembl"/>
        </authorList>
    </citation>
    <scope>IDENTIFICATION</scope>
</reference>
<dbReference type="GO" id="GO:0004252">
    <property type="term" value="F:serine-type endopeptidase activity"/>
    <property type="evidence" value="ECO:0007669"/>
    <property type="project" value="InterPro"/>
</dbReference>
<evidence type="ECO:0000256" key="3">
    <source>
        <dbReference type="SAM" id="Phobius"/>
    </source>
</evidence>
<dbReference type="Pfam" id="PF00089">
    <property type="entry name" value="Trypsin"/>
    <property type="match status" value="1"/>
</dbReference>
<dbReference type="InterPro" id="IPR001314">
    <property type="entry name" value="Peptidase_S1A"/>
</dbReference>
<keyword evidence="3" id="KW-0812">Transmembrane</keyword>
<evidence type="ECO:0000313" key="7">
    <source>
        <dbReference type="Proteomes" id="UP000694621"/>
    </source>
</evidence>
<evidence type="ECO:0000256" key="2">
    <source>
        <dbReference type="ARBA" id="ARBA00024195"/>
    </source>
</evidence>
<dbReference type="InterPro" id="IPR043504">
    <property type="entry name" value="Peptidase_S1_PA_chymotrypsin"/>
</dbReference>
<keyword evidence="4" id="KW-0732">Signal</keyword>
<dbReference type="InterPro" id="IPR009003">
    <property type="entry name" value="Peptidase_S1_PA"/>
</dbReference>
<dbReference type="GO" id="GO:0006508">
    <property type="term" value="P:proteolysis"/>
    <property type="evidence" value="ECO:0007669"/>
    <property type="project" value="InterPro"/>
</dbReference>
<dbReference type="AlphaFoldDB" id="A0A8B9K625"/>
<dbReference type="PROSITE" id="PS00134">
    <property type="entry name" value="TRYPSIN_HIS"/>
    <property type="match status" value="1"/>
</dbReference>
<evidence type="ECO:0000256" key="4">
    <source>
        <dbReference type="SAM" id="SignalP"/>
    </source>
</evidence>
<accession>A0A8B9K625</accession>
<protein>
    <recommendedName>
        <fullName evidence="5">Peptidase S1 domain-containing protein</fullName>
    </recommendedName>
</protein>
<dbReference type="InterPro" id="IPR018114">
    <property type="entry name" value="TRYPSIN_HIS"/>
</dbReference>
<dbReference type="PROSITE" id="PS50240">
    <property type="entry name" value="TRYPSIN_DOM"/>
    <property type="match status" value="1"/>
</dbReference>
<feature type="domain" description="Peptidase S1" evidence="5">
    <location>
        <begin position="169"/>
        <end position="389"/>
    </location>
</feature>
<evidence type="ECO:0000259" key="5">
    <source>
        <dbReference type="PROSITE" id="PS50240"/>
    </source>
</evidence>
<dbReference type="CDD" id="cd00190">
    <property type="entry name" value="Tryp_SPc"/>
    <property type="match status" value="1"/>
</dbReference>
<feature type="signal peptide" evidence="4">
    <location>
        <begin position="1"/>
        <end position="25"/>
    </location>
</feature>
<dbReference type="PANTHER" id="PTHR24271">
    <property type="entry name" value="KALLIKREIN-RELATED"/>
    <property type="match status" value="1"/>
</dbReference>
<comment type="similarity">
    <text evidence="2">Belongs to the peptidase S1 family. CLIP subfamily.</text>
</comment>
<dbReference type="PRINTS" id="PR00722">
    <property type="entry name" value="CHYMOTRYPSIN"/>
</dbReference>
<evidence type="ECO:0000256" key="1">
    <source>
        <dbReference type="ARBA" id="ARBA00023157"/>
    </source>
</evidence>
<keyword evidence="3" id="KW-0472">Membrane</keyword>